<dbReference type="PANTHER" id="PTHR30283:SF4">
    <property type="entry name" value="PEROXIDE STRESS RESISTANCE PROTEIN YAAA"/>
    <property type="match status" value="1"/>
</dbReference>
<keyword evidence="3" id="KW-1185">Reference proteome</keyword>
<dbReference type="GO" id="GO:0005829">
    <property type="term" value="C:cytosol"/>
    <property type="evidence" value="ECO:0007669"/>
    <property type="project" value="TreeGrafter"/>
</dbReference>
<accession>A0A6C2U2Z9</accession>
<dbReference type="Proteomes" id="UP000366872">
    <property type="component" value="Unassembled WGS sequence"/>
</dbReference>
<proteinExistence type="inferred from homology"/>
<gene>
    <name evidence="2" type="ORF">PDESU_02933</name>
</gene>
<dbReference type="InterPro" id="IPR005583">
    <property type="entry name" value="YaaA"/>
</dbReference>
<dbReference type="PANTHER" id="PTHR30283">
    <property type="entry name" value="PEROXIDE STRESS RESPONSE PROTEIN YAAA"/>
    <property type="match status" value="1"/>
</dbReference>
<dbReference type="HAMAP" id="MF_00652">
    <property type="entry name" value="UPF0246"/>
    <property type="match status" value="1"/>
</dbReference>
<dbReference type="RefSeq" id="WP_136079857.1">
    <property type="nucleotide sequence ID" value="NZ_CAAHFG010000001.1"/>
</dbReference>
<dbReference type="GO" id="GO:0033194">
    <property type="term" value="P:response to hydroperoxide"/>
    <property type="evidence" value="ECO:0007669"/>
    <property type="project" value="TreeGrafter"/>
</dbReference>
<dbReference type="NCBIfam" id="NF002542">
    <property type="entry name" value="PRK02101.1-3"/>
    <property type="match status" value="1"/>
</dbReference>
<comment type="similarity">
    <text evidence="1">Belongs to the UPF0246 family.</text>
</comment>
<evidence type="ECO:0000256" key="1">
    <source>
        <dbReference type="HAMAP-Rule" id="MF_00652"/>
    </source>
</evidence>
<evidence type="ECO:0000313" key="2">
    <source>
        <dbReference type="EMBL" id="VGO14372.1"/>
    </source>
</evidence>
<reference evidence="2 3" key="1">
    <citation type="submission" date="2019-04" db="EMBL/GenBank/DDBJ databases">
        <authorList>
            <person name="Van Vliet M D."/>
        </authorList>
    </citation>
    <scope>NUCLEOTIDE SEQUENCE [LARGE SCALE GENOMIC DNA]</scope>
    <source>
        <strain evidence="2 3">F1</strain>
    </source>
</reference>
<dbReference type="EMBL" id="CAAHFG010000001">
    <property type="protein sequence ID" value="VGO14372.1"/>
    <property type="molecule type" value="Genomic_DNA"/>
</dbReference>
<evidence type="ECO:0000313" key="3">
    <source>
        <dbReference type="Proteomes" id="UP000366872"/>
    </source>
</evidence>
<sequence>MIVVLSPSKSMDMEPGKVAEFTQPAFLDQSQKLVSKVRKMSKAELMEFMAVSEKLADLNRQRFKDWQPPFTPANAKQAVLAFTGDVYDGLDASSLKKRDLTYAQNHLRILSGLYGLLKPLDLIQPYRLEMGRPLETRGAKNLYEFWKATVTEELNRTPGDLLVNLASNEYFKAIDKRTLDKPIVSPVFKDEKNGQFKIISFFAKKARGTMARFIIENRVKDADGLLNFKEDGYRYAAALSKPDAPCFTRPER</sequence>
<name>A0A6C2U2Z9_PONDE</name>
<organism evidence="2 3">
    <name type="scientific">Pontiella desulfatans</name>
    <dbReference type="NCBI Taxonomy" id="2750659"/>
    <lineage>
        <taxon>Bacteria</taxon>
        <taxon>Pseudomonadati</taxon>
        <taxon>Kiritimatiellota</taxon>
        <taxon>Kiritimatiellia</taxon>
        <taxon>Kiritimatiellales</taxon>
        <taxon>Pontiellaceae</taxon>
        <taxon>Pontiella</taxon>
    </lineage>
</organism>
<dbReference type="AlphaFoldDB" id="A0A6C2U2Z9"/>
<dbReference type="Pfam" id="PF03883">
    <property type="entry name" value="H2O2_YaaD"/>
    <property type="match status" value="1"/>
</dbReference>
<protein>
    <recommendedName>
        <fullName evidence="1">UPF0246 protein PDESU_02933</fullName>
    </recommendedName>
</protein>